<dbReference type="InterPro" id="IPR027995">
    <property type="entry name" value="Galactosyl_T_N"/>
</dbReference>
<dbReference type="PANTHER" id="PTHR19300">
    <property type="entry name" value="BETA-1,4-GALACTOSYLTRANSFERASE"/>
    <property type="match status" value="1"/>
</dbReference>
<evidence type="ECO:0000256" key="1">
    <source>
        <dbReference type="SAM" id="Phobius"/>
    </source>
</evidence>
<keyword evidence="1" id="KW-0812">Transmembrane</keyword>
<dbReference type="GO" id="GO:0006688">
    <property type="term" value="P:glycosphingolipid biosynthetic process"/>
    <property type="evidence" value="ECO:0007669"/>
    <property type="project" value="TreeGrafter"/>
</dbReference>
<reference evidence="3 4" key="2">
    <citation type="submission" date="2018-11" db="EMBL/GenBank/DDBJ databases">
        <authorList>
            <consortium name="Pathogen Informatics"/>
        </authorList>
    </citation>
    <scope>NUCLEOTIDE SEQUENCE [LARGE SCALE GENOMIC DNA]</scope>
    <source>
        <strain evidence="3">Dakar</strain>
        <strain evidence="4">Dakar, Senegal</strain>
    </source>
</reference>
<accession>A0A183KMG5</accession>
<proteinExistence type="predicted"/>
<dbReference type="Gene3D" id="3.90.550.10">
    <property type="entry name" value="Spore Coat Polysaccharide Biosynthesis Protein SpsA, Chain A"/>
    <property type="match status" value="1"/>
</dbReference>
<keyword evidence="1" id="KW-0472">Membrane</keyword>
<dbReference type="GO" id="GO:0005975">
    <property type="term" value="P:carbohydrate metabolic process"/>
    <property type="evidence" value="ECO:0007669"/>
    <property type="project" value="InterPro"/>
</dbReference>
<evidence type="ECO:0000313" key="3">
    <source>
        <dbReference type="EMBL" id="VDP61154.1"/>
    </source>
</evidence>
<dbReference type="GO" id="GO:0008378">
    <property type="term" value="F:galactosyltransferase activity"/>
    <property type="evidence" value="ECO:0007669"/>
    <property type="project" value="TreeGrafter"/>
</dbReference>
<protein>
    <submittedName>
        <fullName evidence="5">Glyco_transf_7N domain-containing protein</fullName>
    </submittedName>
</protein>
<feature type="domain" description="Galactosyltransferase N-terminal" evidence="2">
    <location>
        <begin position="95"/>
        <end position="151"/>
    </location>
</feature>
<sequence length="154" mass="17929">MILIRGNRFMRRLSLYHCKLCMTIYVVVAVFFIIASLPNLPPRVVYTHPDELTDKELCSQPGSKVCCPKTEELDLTQYSSDTPTDFLNLLYEAQHVCEGSWKPQCVSSQKIAVIIPYREREKHLKLLLPRLHALLLRQNMPYYVFVIEQVRSLC</sequence>
<feature type="transmembrane region" description="Helical" evidence="1">
    <location>
        <begin position="20"/>
        <end position="40"/>
    </location>
</feature>
<dbReference type="InterPro" id="IPR003859">
    <property type="entry name" value="Galactosyl_T"/>
</dbReference>
<reference evidence="5" key="1">
    <citation type="submission" date="2016-06" db="UniProtKB">
        <authorList>
            <consortium name="WormBaseParasite"/>
        </authorList>
    </citation>
    <scope>IDENTIFICATION</scope>
</reference>
<evidence type="ECO:0000313" key="5">
    <source>
        <dbReference type="WBParaSite" id="SCUD_0001624101-mRNA-1"/>
    </source>
</evidence>
<dbReference type="WBParaSite" id="SCUD_0001624101-mRNA-1">
    <property type="protein sequence ID" value="SCUD_0001624101-mRNA-1"/>
    <property type="gene ID" value="SCUD_0001624101"/>
</dbReference>
<name>A0A183KMG5_9TREM</name>
<dbReference type="PANTHER" id="PTHR19300:SF57">
    <property type="entry name" value="BETA-1,4-N-ACETYLGALACTOSAMINYLTRANSFERASE"/>
    <property type="match status" value="1"/>
</dbReference>
<dbReference type="Pfam" id="PF13733">
    <property type="entry name" value="Glyco_transf_7N"/>
    <property type="match status" value="1"/>
</dbReference>
<organism evidence="5">
    <name type="scientific">Schistosoma curassoni</name>
    <dbReference type="NCBI Taxonomy" id="6186"/>
    <lineage>
        <taxon>Eukaryota</taxon>
        <taxon>Metazoa</taxon>
        <taxon>Spiralia</taxon>
        <taxon>Lophotrochozoa</taxon>
        <taxon>Platyhelminthes</taxon>
        <taxon>Trematoda</taxon>
        <taxon>Digenea</taxon>
        <taxon>Strigeidida</taxon>
        <taxon>Schistosomatoidea</taxon>
        <taxon>Schistosomatidae</taxon>
        <taxon>Schistosoma</taxon>
    </lineage>
</organism>
<keyword evidence="1" id="KW-1133">Transmembrane helix</keyword>
<evidence type="ECO:0000313" key="4">
    <source>
        <dbReference type="Proteomes" id="UP000279833"/>
    </source>
</evidence>
<dbReference type="Proteomes" id="UP000279833">
    <property type="component" value="Unassembled WGS sequence"/>
</dbReference>
<dbReference type="EMBL" id="UZAK01038449">
    <property type="protein sequence ID" value="VDP61154.1"/>
    <property type="molecule type" value="Genomic_DNA"/>
</dbReference>
<dbReference type="GO" id="GO:0033842">
    <property type="term" value="F:N-acetyl-beta-glucosaminyl-derivative 4-beta-N-acetylgalactosaminyltransferase activity"/>
    <property type="evidence" value="ECO:0007669"/>
    <property type="project" value="TreeGrafter"/>
</dbReference>
<dbReference type="InterPro" id="IPR029044">
    <property type="entry name" value="Nucleotide-diphossugar_trans"/>
</dbReference>
<gene>
    <name evidence="3" type="ORF">SCUD_LOCUS16238</name>
</gene>
<dbReference type="AlphaFoldDB" id="A0A183KMG5"/>
<dbReference type="GO" id="GO:0016020">
    <property type="term" value="C:membrane"/>
    <property type="evidence" value="ECO:0007669"/>
    <property type="project" value="GOC"/>
</dbReference>
<dbReference type="STRING" id="6186.A0A183KMG5"/>
<dbReference type="GO" id="GO:0005794">
    <property type="term" value="C:Golgi apparatus"/>
    <property type="evidence" value="ECO:0007669"/>
    <property type="project" value="TreeGrafter"/>
</dbReference>
<dbReference type="SUPFAM" id="SSF53448">
    <property type="entry name" value="Nucleotide-diphospho-sugar transferases"/>
    <property type="match status" value="1"/>
</dbReference>
<evidence type="ECO:0000259" key="2">
    <source>
        <dbReference type="Pfam" id="PF13733"/>
    </source>
</evidence>
<keyword evidence="4" id="KW-1185">Reference proteome</keyword>